<organism evidence="2 3">
    <name type="scientific">Candidatus Collierbacteria bacterium RIFOXYD1_FULL_40_9</name>
    <dbReference type="NCBI Taxonomy" id="1817731"/>
    <lineage>
        <taxon>Bacteria</taxon>
        <taxon>Candidatus Collieribacteriota</taxon>
    </lineage>
</organism>
<protein>
    <submittedName>
        <fullName evidence="2">Uncharacterized protein</fullName>
    </submittedName>
</protein>
<proteinExistence type="predicted"/>
<evidence type="ECO:0000256" key="1">
    <source>
        <dbReference type="SAM" id="Phobius"/>
    </source>
</evidence>
<dbReference type="Proteomes" id="UP000179237">
    <property type="component" value="Unassembled WGS sequence"/>
</dbReference>
<feature type="transmembrane region" description="Helical" evidence="1">
    <location>
        <begin position="326"/>
        <end position="344"/>
    </location>
</feature>
<accession>A0A1F5FTJ3</accession>
<evidence type="ECO:0000313" key="2">
    <source>
        <dbReference type="EMBL" id="OGD82927.1"/>
    </source>
</evidence>
<feature type="transmembrane region" description="Helical" evidence="1">
    <location>
        <begin position="356"/>
        <end position="377"/>
    </location>
</feature>
<dbReference type="AlphaFoldDB" id="A0A1F5FTJ3"/>
<dbReference type="EMBL" id="MFAQ01000035">
    <property type="protein sequence ID" value="OGD82927.1"/>
    <property type="molecule type" value="Genomic_DNA"/>
</dbReference>
<evidence type="ECO:0000313" key="3">
    <source>
        <dbReference type="Proteomes" id="UP000179237"/>
    </source>
</evidence>
<sequence>MEIRGEVSKVYFGGWYQRTTLHLTEIFNFLEQGKSDLDLSRQKLASLRTEMRIKSVTREAGYLEYVKAVNEEGIEIKYFEDGLYVLSLESHNVPRAREVLQSYYETAFAPAFAYIFSLGAPTPKELANIKTIHPIAVGVIFGNPEKYVVDELKYGRVYSSLGSQELVVKKLPEYIFLVAKLRNKEMLESLVEMQIFFREFKDQLQKYLDIHRHLWEKISEIKEKKLIKGSEVEELRMELDSYQKTINLISSRINQMGSYVHTRADIAKQMKVAEQLDKIFQYKFDVLSNSHSYIKDIWVMTGNYLNTAIAVISEIKGQAMNKNIQSLQIITTYGVVGGIIGYLSRDSLPKITESGMVYFGVLVLVTALVNKFVAFVYRRSKYKLVFGERVKRL</sequence>
<keyword evidence="1" id="KW-0472">Membrane</keyword>
<gene>
    <name evidence="2" type="ORF">A2572_03580</name>
</gene>
<keyword evidence="1" id="KW-1133">Transmembrane helix</keyword>
<reference evidence="2 3" key="1">
    <citation type="journal article" date="2016" name="Nat. Commun.">
        <title>Thousands of microbial genomes shed light on interconnected biogeochemical processes in an aquifer system.</title>
        <authorList>
            <person name="Anantharaman K."/>
            <person name="Brown C.T."/>
            <person name="Hug L.A."/>
            <person name="Sharon I."/>
            <person name="Castelle C.J."/>
            <person name="Probst A.J."/>
            <person name="Thomas B.C."/>
            <person name="Singh A."/>
            <person name="Wilkins M.J."/>
            <person name="Karaoz U."/>
            <person name="Brodie E.L."/>
            <person name="Williams K.H."/>
            <person name="Hubbard S.S."/>
            <person name="Banfield J.F."/>
        </authorList>
    </citation>
    <scope>NUCLEOTIDE SEQUENCE [LARGE SCALE GENOMIC DNA]</scope>
</reference>
<comment type="caution">
    <text evidence="2">The sequence shown here is derived from an EMBL/GenBank/DDBJ whole genome shotgun (WGS) entry which is preliminary data.</text>
</comment>
<name>A0A1F5FTJ3_9BACT</name>
<keyword evidence="1" id="KW-0812">Transmembrane</keyword>